<evidence type="ECO:0000259" key="3">
    <source>
        <dbReference type="Pfam" id="PF01578"/>
    </source>
</evidence>
<feature type="transmembrane region" description="Helical" evidence="1">
    <location>
        <begin position="62"/>
        <end position="81"/>
    </location>
</feature>
<feature type="transmembrane region" description="Helical" evidence="1">
    <location>
        <begin position="12"/>
        <end position="31"/>
    </location>
</feature>
<keyword evidence="1" id="KW-0812">Transmembrane</keyword>
<sequence>MILTSAPTPSLLLAIAAALAYGVAAACHASASPHPPRMALLLAWLLHGLSIVLELWTTEPRFGFGPALSVTAWLALTVYGIEYHLLPRLQPHWWLALCAALAALLGALFPGQPLQGQHSPWMGAHLALGIASYCLFAIAVVHGWMMQRAEKRMRAGTAAEETGLPLLSLENLTFRFAQAGFVLLTATLLAGLFFGEEVYGRAWSWRHKEVFSVLAWLSFAGLLLARWRHGLRGKKAVRLLNIGALLLLLAYAGSRFVIEVLMR</sequence>
<organism evidence="4 5">
    <name type="scientific">Corticibacter populi</name>
    <dbReference type="NCBI Taxonomy" id="1550736"/>
    <lineage>
        <taxon>Bacteria</taxon>
        <taxon>Pseudomonadati</taxon>
        <taxon>Pseudomonadota</taxon>
        <taxon>Betaproteobacteria</taxon>
        <taxon>Burkholderiales</taxon>
        <taxon>Comamonadaceae</taxon>
        <taxon>Corticibacter</taxon>
    </lineage>
</organism>
<keyword evidence="5" id="KW-1185">Reference proteome</keyword>
<comment type="caution">
    <text evidence="4">The sequence shown here is derived from an EMBL/GenBank/DDBJ whole genome shotgun (WGS) entry which is preliminary data.</text>
</comment>
<protein>
    <submittedName>
        <fullName evidence="4">Cytochrome C assembly protein</fullName>
    </submittedName>
</protein>
<dbReference type="EMBL" id="RDQO01000004">
    <property type="protein sequence ID" value="RMX04840.1"/>
    <property type="molecule type" value="Genomic_DNA"/>
</dbReference>
<dbReference type="RefSeq" id="WP_122230139.1">
    <property type="nucleotide sequence ID" value="NZ_RDQO01000004.1"/>
</dbReference>
<feature type="transmembrane region" description="Helical" evidence="1">
    <location>
        <begin position="239"/>
        <end position="258"/>
    </location>
</feature>
<keyword evidence="1" id="KW-0472">Membrane</keyword>
<feature type="domain" description="Cytochrome c assembly protein" evidence="3">
    <location>
        <begin position="38"/>
        <end position="261"/>
    </location>
</feature>
<feature type="transmembrane region" description="Helical" evidence="1">
    <location>
        <begin position="93"/>
        <end position="111"/>
    </location>
</feature>
<dbReference type="PANTHER" id="PTHR38034:SF1">
    <property type="entry name" value="INNER MEMBRANE PROTEIN YPJD"/>
    <property type="match status" value="1"/>
</dbReference>
<dbReference type="InterPro" id="IPR052372">
    <property type="entry name" value="YpjD/HemX"/>
</dbReference>
<feature type="signal peptide" evidence="2">
    <location>
        <begin position="1"/>
        <end position="20"/>
    </location>
</feature>
<evidence type="ECO:0000313" key="4">
    <source>
        <dbReference type="EMBL" id="RMX04840.1"/>
    </source>
</evidence>
<dbReference type="OrthoDB" id="9780793at2"/>
<evidence type="ECO:0000256" key="1">
    <source>
        <dbReference type="SAM" id="Phobius"/>
    </source>
</evidence>
<feature type="transmembrane region" description="Helical" evidence="1">
    <location>
        <begin position="176"/>
        <end position="195"/>
    </location>
</feature>
<dbReference type="Proteomes" id="UP000278006">
    <property type="component" value="Unassembled WGS sequence"/>
</dbReference>
<dbReference type="GO" id="GO:0017004">
    <property type="term" value="P:cytochrome complex assembly"/>
    <property type="evidence" value="ECO:0007669"/>
    <property type="project" value="InterPro"/>
</dbReference>
<dbReference type="PANTHER" id="PTHR38034">
    <property type="entry name" value="INNER MEMBRANE PROTEIN YPJD"/>
    <property type="match status" value="1"/>
</dbReference>
<evidence type="ECO:0000256" key="2">
    <source>
        <dbReference type="SAM" id="SignalP"/>
    </source>
</evidence>
<dbReference type="Pfam" id="PF01578">
    <property type="entry name" value="Cytochrom_C_asm"/>
    <property type="match status" value="1"/>
</dbReference>
<feature type="transmembrane region" description="Helical" evidence="1">
    <location>
        <begin position="38"/>
        <end position="56"/>
    </location>
</feature>
<proteinExistence type="predicted"/>
<evidence type="ECO:0000313" key="5">
    <source>
        <dbReference type="Proteomes" id="UP000278006"/>
    </source>
</evidence>
<keyword evidence="1" id="KW-1133">Transmembrane helix</keyword>
<name>A0A3M6QP49_9BURK</name>
<accession>A0A3M6QP49</accession>
<gene>
    <name evidence="4" type="ORF">D8I35_13325</name>
</gene>
<keyword evidence="2" id="KW-0732">Signal</keyword>
<feature type="transmembrane region" description="Helical" evidence="1">
    <location>
        <begin position="210"/>
        <end position="227"/>
    </location>
</feature>
<dbReference type="AlphaFoldDB" id="A0A3M6QP49"/>
<dbReference type="InterPro" id="IPR002541">
    <property type="entry name" value="Cyt_c_assembly"/>
</dbReference>
<feature type="transmembrane region" description="Helical" evidence="1">
    <location>
        <begin position="123"/>
        <end position="144"/>
    </location>
</feature>
<dbReference type="GO" id="GO:0020037">
    <property type="term" value="F:heme binding"/>
    <property type="evidence" value="ECO:0007669"/>
    <property type="project" value="InterPro"/>
</dbReference>
<feature type="chain" id="PRO_5018057445" evidence="2">
    <location>
        <begin position="21"/>
        <end position="263"/>
    </location>
</feature>
<reference evidence="4 5" key="1">
    <citation type="submission" date="2018-10" db="EMBL/GenBank/DDBJ databases">
        <title>Draft genome of Cortibacter populi DSM10536.</title>
        <authorList>
            <person name="Bernier A.-M."/>
            <person name="Bernard K."/>
        </authorList>
    </citation>
    <scope>NUCLEOTIDE SEQUENCE [LARGE SCALE GENOMIC DNA]</scope>
    <source>
        <strain evidence="4 5">DSM 105136</strain>
    </source>
</reference>